<feature type="coiled-coil region" evidence="10">
    <location>
        <begin position="499"/>
        <end position="533"/>
    </location>
</feature>
<reference evidence="15" key="1">
    <citation type="submission" date="2024-05" db="EMBL/GenBank/DDBJ databases">
        <authorList>
            <person name="Kim S."/>
            <person name="Heo J."/>
            <person name="Choi H."/>
            <person name="Choi Y."/>
            <person name="Kwon S.-W."/>
            <person name="Kim Y."/>
        </authorList>
    </citation>
    <scope>NUCLEOTIDE SEQUENCE</scope>
    <source>
        <strain evidence="15">KACC 23698</strain>
    </source>
</reference>
<dbReference type="GO" id="GO:0000155">
    <property type="term" value="F:phosphorelay sensor kinase activity"/>
    <property type="evidence" value="ECO:0007669"/>
    <property type="project" value="InterPro"/>
</dbReference>
<evidence type="ECO:0000256" key="2">
    <source>
        <dbReference type="ARBA" id="ARBA00012438"/>
    </source>
</evidence>
<dbReference type="Gene3D" id="3.30.565.10">
    <property type="entry name" value="Histidine kinase-like ATPase, C-terminal domain"/>
    <property type="match status" value="1"/>
</dbReference>
<dbReference type="SUPFAM" id="SSF55785">
    <property type="entry name" value="PYP-like sensor domain (PAS domain)"/>
    <property type="match status" value="1"/>
</dbReference>
<dbReference type="GO" id="GO:0005524">
    <property type="term" value="F:ATP binding"/>
    <property type="evidence" value="ECO:0007669"/>
    <property type="project" value="UniProtKB-KW"/>
</dbReference>
<name>A0AAU7JB58_9HYPH</name>
<dbReference type="Pfam" id="PF00989">
    <property type="entry name" value="PAS"/>
    <property type="match status" value="1"/>
</dbReference>
<evidence type="ECO:0000259" key="12">
    <source>
        <dbReference type="PROSITE" id="PS50109"/>
    </source>
</evidence>
<keyword evidence="10" id="KW-0175">Coiled coil</keyword>
<dbReference type="NCBIfam" id="TIGR00229">
    <property type="entry name" value="sensory_box"/>
    <property type="match status" value="1"/>
</dbReference>
<dbReference type="EMBL" id="CP157484">
    <property type="protein sequence ID" value="XBO37588.1"/>
    <property type="molecule type" value="Genomic_DNA"/>
</dbReference>
<keyword evidence="11" id="KW-0472">Membrane</keyword>
<dbReference type="GO" id="GO:0006355">
    <property type="term" value="P:regulation of DNA-templated transcription"/>
    <property type="evidence" value="ECO:0007669"/>
    <property type="project" value="InterPro"/>
</dbReference>
<evidence type="ECO:0000256" key="4">
    <source>
        <dbReference type="ARBA" id="ARBA00022679"/>
    </source>
</evidence>
<keyword evidence="8" id="KW-0902">Two-component regulatory system</keyword>
<dbReference type="CDD" id="cd12915">
    <property type="entry name" value="PDC2_DGC_like"/>
    <property type="match status" value="1"/>
</dbReference>
<dbReference type="EC" id="2.7.13.3" evidence="2"/>
<evidence type="ECO:0000259" key="14">
    <source>
        <dbReference type="PROSITE" id="PS50112"/>
    </source>
</evidence>
<keyword evidence="5" id="KW-0547">Nucleotide-binding</keyword>
<dbReference type="InterPro" id="IPR011006">
    <property type="entry name" value="CheY-like_superfamily"/>
</dbReference>
<feature type="modified residue" description="4-aspartylphosphate" evidence="9">
    <location>
        <position position="851"/>
    </location>
</feature>
<dbReference type="Pfam" id="PF02518">
    <property type="entry name" value="HATPase_c"/>
    <property type="match status" value="1"/>
</dbReference>
<evidence type="ECO:0000256" key="5">
    <source>
        <dbReference type="ARBA" id="ARBA00022741"/>
    </source>
</evidence>
<dbReference type="CDD" id="cd12914">
    <property type="entry name" value="PDC1_DGC_like"/>
    <property type="match status" value="1"/>
</dbReference>
<dbReference type="SMART" id="SM00388">
    <property type="entry name" value="HisKA"/>
    <property type="match status" value="1"/>
</dbReference>
<dbReference type="InterPro" id="IPR013767">
    <property type="entry name" value="PAS_fold"/>
</dbReference>
<dbReference type="CDD" id="cd18161">
    <property type="entry name" value="REC_hyHK_blue-like"/>
    <property type="match status" value="1"/>
</dbReference>
<dbReference type="InterPro" id="IPR000014">
    <property type="entry name" value="PAS"/>
</dbReference>
<dbReference type="SMART" id="SM00387">
    <property type="entry name" value="HATPase_c"/>
    <property type="match status" value="1"/>
</dbReference>
<dbReference type="RefSeq" id="WP_406854411.1">
    <property type="nucleotide sequence ID" value="NZ_CP157484.1"/>
</dbReference>
<feature type="domain" description="Response regulatory" evidence="13">
    <location>
        <begin position="801"/>
        <end position="917"/>
    </location>
</feature>
<dbReference type="SUPFAM" id="SSF52172">
    <property type="entry name" value="CheY-like"/>
    <property type="match status" value="1"/>
</dbReference>
<evidence type="ECO:0000256" key="6">
    <source>
        <dbReference type="ARBA" id="ARBA00022777"/>
    </source>
</evidence>
<evidence type="ECO:0000313" key="15">
    <source>
        <dbReference type="EMBL" id="XBO37588.1"/>
    </source>
</evidence>
<sequence length="921" mass="100014">MQGSADEADLSSPRGRADNPAGWHSLGRFVGFMGLTGLAMIVFAFLLLALDQRSQVQRNASRDLQATAYLLADHASRLFEVSDVALRSSTVAIADMDWAAIRRSEDLFRQFRALRQALPYVEDVWLNDSNGVLQLTSYAFPTPVSNASDREPFSALRNPTDRLYLGERIVGRVTNRPTFLLARRLEHADGSFRGMVSVTADLNYFDDYWNRVRLPFDSQVTLLRQEALDILAQHPAPVAGQAFAPAPADLLRSSLARSPESGLVGEEGGLDGDGRLGAYERAGDAPIYIYVSVSKKALRAEWAQRVTTYGLFAGAGWIAFGALTMMGFRQARRDGVATAALQTARAKLVEANALLEVTVAERTTELRASEGRLRLLVESATDSAIITMDLTGQITHWNVGARNLLGWEPAEAIGQNIQIIFTPEDRDAGAPKAALGAALTEGRANEERWLQRKDGSRFFAAGALLPMRGGEAGAPSGFLNILRDRTQEFAIEEGKRTLNETLERLVAERTSELAAANERLVAEAASRQRAEEQLRQSQKMEALGRLTGGVAHDFNNLLTVVTGNLDMLKRRLAVGPDDRARRLISQAMEGADRAAALTYRLLAFSRQQPLAPEPVDANKLVAGMSDLLRRTLTENIAIETVLAGGLWRTHVDPNQLENALLNLAVNARDAMPDGGKLTIETANSYLDDDYAATREDVRSGQYVMVAVCDTGSGMTPEVMSKAFEPFFTTKPVGKGTGLGLSQVYGFVKQSQGHASIYSEPGHGTTVKLYLPRFRQAGEPRTEVVATASARPSSAARGRGETVLVVEDEPLVRDFSVNALEEAGYRVLSAEDGPGGLALLDAHPEVALLFTDVVLTGPMNGRQVADEALKRRPDLRVLFTTGYTRNAIIHHGRLDDGVHLLGKPFTAEALAEKVGALLTDGA</sequence>
<accession>A0AAU7JB58</accession>
<dbReference type="SUPFAM" id="SSF47384">
    <property type="entry name" value="Homodimeric domain of signal transducing histidine kinase"/>
    <property type="match status" value="1"/>
</dbReference>
<evidence type="ECO:0000256" key="8">
    <source>
        <dbReference type="ARBA" id="ARBA00023012"/>
    </source>
</evidence>
<dbReference type="SMART" id="SM00448">
    <property type="entry name" value="REC"/>
    <property type="match status" value="1"/>
</dbReference>
<dbReference type="InterPro" id="IPR003661">
    <property type="entry name" value="HisK_dim/P_dom"/>
</dbReference>
<dbReference type="SMART" id="SM00091">
    <property type="entry name" value="PAS"/>
    <property type="match status" value="1"/>
</dbReference>
<feature type="transmembrane region" description="Helical" evidence="11">
    <location>
        <begin position="306"/>
        <end position="328"/>
    </location>
</feature>
<evidence type="ECO:0000256" key="11">
    <source>
        <dbReference type="SAM" id="Phobius"/>
    </source>
</evidence>
<gene>
    <name evidence="15" type="ORF">ABEG18_17910</name>
</gene>
<dbReference type="CDD" id="cd00082">
    <property type="entry name" value="HisKA"/>
    <property type="match status" value="1"/>
</dbReference>
<dbReference type="AlphaFoldDB" id="A0AAU7JB58"/>
<keyword evidence="3 9" id="KW-0597">Phosphoprotein</keyword>
<evidence type="ECO:0000256" key="7">
    <source>
        <dbReference type="ARBA" id="ARBA00022840"/>
    </source>
</evidence>
<dbReference type="InterPro" id="IPR004358">
    <property type="entry name" value="Sig_transdc_His_kin-like_C"/>
</dbReference>
<dbReference type="PROSITE" id="PS50112">
    <property type="entry name" value="PAS"/>
    <property type="match status" value="1"/>
</dbReference>
<dbReference type="PANTHER" id="PTHR43065:SF49">
    <property type="entry name" value="HISTIDINE KINASE"/>
    <property type="match status" value="1"/>
</dbReference>
<dbReference type="Pfam" id="PF00072">
    <property type="entry name" value="Response_reg"/>
    <property type="match status" value="1"/>
</dbReference>
<dbReference type="InterPro" id="IPR036890">
    <property type="entry name" value="HATPase_C_sf"/>
</dbReference>
<dbReference type="PRINTS" id="PR00344">
    <property type="entry name" value="BCTRLSENSOR"/>
</dbReference>
<dbReference type="Pfam" id="PF00512">
    <property type="entry name" value="HisKA"/>
    <property type="match status" value="1"/>
</dbReference>
<dbReference type="CDD" id="cd16919">
    <property type="entry name" value="HATPase_CckA-like"/>
    <property type="match status" value="1"/>
</dbReference>
<dbReference type="InterPro" id="IPR003594">
    <property type="entry name" value="HATPase_dom"/>
</dbReference>
<dbReference type="CDD" id="cd00130">
    <property type="entry name" value="PAS"/>
    <property type="match status" value="1"/>
</dbReference>
<evidence type="ECO:0000256" key="10">
    <source>
        <dbReference type="SAM" id="Coils"/>
    </source>
</evidence>
<protein>
    <recommendedName>
        <fullName evidence="2">histidine kinase</fullName>
        <ecNumber evidence="2">2.7.13.3</ecNumber>
    </recommendedName>
</protein>
<dbReference type="Gene3D" id="1.10.287.130">
    <property type="match status" value="1"/>
</dbReference>
<evidence type="ECO:0000259" key="13">
    <source>
        <dbReference type="PROSITE" id="PS50110"/>
    </source>
</evidence>
<organism evidence="15">
    <name type="scientific">Alsobacter sp. KACC 23698</name>
    <dbReference type="NCBI Taxonomy" id="3149229"/>
    <lineage>
        <taxon>Bacteria</taxon>
        <taxon>Pseudomonadati</taxon>
        <taxon>Pseudomonadota</taxon>
        <taxon>Alphaproteobacteria</taxon>
        <taxon>Hyphomicrobiales</taxon>
        <taxon>Alsobacteraceae</taxon>
        <taxon>Alsobacter</taxon>
    </lineage>
</organism>
<keyword evidence="11" id="KW-1133">Transmembrane helix</keyword>
<comment type="catalytic activity">
    <reaction evidence="1">
        <text>ATP + protein L-histidine = ADP + protein N-phospho-L-histidine.</text>
        <dbReference type="EC" id="2.7.13.3"/>
    </reaction>
</comment>
<feature type="domain" description="PAS" evidence="14">
    <location>
        <begin position="369"/>
        <end position="442"/>
    </location>
</feature>
<feature type="domain" description="Histidine kinase" evidence="12">
    <location>
        <begin position="549"/>
        <end position="774"/>
    </location>
</feature>
<dbReference type="Gene3D" id="3.30.450.20">
    <property type="entry name" value="PAS domain"/>
    <property type="match status" value="3"/>
</dbReference>
<dbReference type="PROSITE" id="PS50110">
    <property type="entry name" value="RESPONSE_REGULATORY"/>
    <property type="match status" value="1"/>
</dbReference>
<evidence type="ECO:0000256" key="1">
    <source>
        <dbReference type="ARBA" id="ARBA00000085"/>
    </source>
</evidence>
<dbReference type="InterPro" id="IPR001789">
    <property type="entry name" value="Sig_transdc_resp-reg_receiver"/>
</dbReference>
<dbReference type="PROSITE" id="PS50109">
    <property type="entry name" value="HIS_KIN"/>
    <property type="match status" value="1"/>
</dbReference>
<dbReference type="InterPro" id="IPR035965">
    <property type="entry name" value="PAS-like_dom_sf"/>
</dbReference>
<dbReference type="Gene3D" id="3.40.50.2300">
    <property type="match status" value="1"/>
</dbReference>
<proteinExistence type="predicted"/>
<keyword evidence="11" id="KW-0812">Transmembrane</keyword>
<dbReference type="SUPFAM" id="SSF55874">
    <property type="entry name" value="ATPase domain of HSP90 chaperone/DNA topoisomerase II/histidine kinase"/>
    <property type="match status" value="1"/>
</dbReference>
<keyword evidence="7 15" id="KW-0067">ATP-binding</keyword>
<dbReference type="InterPro" id="IPR005467">
    <property type="entry name" value="His_kinase_dom"/>
</dbReference>
<keyword evidence="4" id="KW-0808">Transferase</keyword>
<dbReference type="PANTHER" id="PTHR43065">
    <property type="entry name" value="SENSOR HISTIDINE KINASE"/>
    <property type="match status" value="1"/>
</dbReference>
<evidence type="ECO:0000256" key="3">
    <source>
        <dbReference type="ARBA" id="ARBA00022553"/>
    </source>
</evidence>
<dbReference type="InterPro" id="IPR036097">
    <property type="entry name" value="HisK_dim/P_sf"/>
</dbReference>
<feature type="transmembrane region" description="Helical" evidence="11">
    <location>
        <begin position="29"/>
        <end position="50"/>
    </location>
</feature>
<evidence type="ECO:0000256" key="9">
    <source>
        <dbReference type="PROSITE-ProRule" id="PRU00169"/>
    </source>
</evidence>
<keyword evidence="6" id="KW-0418">Kinase</keyword>